<dbReference type="EMBL" id="BMGK01000008">
    <property type="protein sequence ID" value="GGD97145.1"/>
    <property type="molecule type" value="Genomic_DNA"/>
</dbReference>
<feature type="active site" evidence="5 6">
    <location>
        <position position="210"/>
    </location>
</feature>
<evidence type="ECO:0000256" key="1">
    <source>
        <dbReference type="ARBA" id="ARBA00009986"/>
    </source>
</evidence>
<evidence type="ECO:0000256" key="7">
    <source>
        <dbReference type="RuleBase" id="RU003345"/>
    </source>
</evidence>
<keyword evidence="3" id="KW-0520">NAD</keyword>
<dbReference type="GO" id="GO:0006081">
    <property type="term" value="P:aldehyde metabolic process"/>
    <property type="evidence" value="ECO:0007669"/>
    <property type="project" value="InterPro"/>
</dbReference>
<dbReference type="Gene3D" id="3.40.309.10">
    <property type="entry name" value="Aldehyde Dehydrogenase, Chain A, domain 2"/>
    <property type="match status" value="1"/>
</dbReference>
<evidence type="ECO:0000313" key="10">
    <source>
        <dbReference type="Proteomes" id="UP000652231"/>
    </source>
</evidence>
<dbReference type="PIRSF" id="PIRSF036492">
    <property type="entry name" value="ALDH"/>
    <property type="match status" value="1"/>
</dbReference>
<dbReference type="FunFam" id="3.40.605.10:FF:000004">
    <property type="entry name" value="Aldehyde dehydrogenase"/>
    <property type="match status" value="1"/>
</dbReference>
<dbReference type="CDD" id="cd07136">
    <property type="entry name" value="ALDH_YwdH-P39616"/>
    <property type="match status" value="1"/>
</dbReference>
<dbReference type="InterPro" id="IPR029510">
    <property type="entry name" value="Ald_DH_CS_GLU"/>
</dbReference>
<dbReference type="PANTHER" id="PTHR43570">
    <property type="entry name" value="ALDEHYDE DEHYDROGENASE"/>
    <property type="match status" value="1"/>
</dbReference>
<evidence type="ECO:0000256" key="3">
    <source>
        <dbReference type="ARBA" id="ARBA00023027"/>
    </source>
</evidence>
<dbReference type="InterPro" id="IPR016162">
    <property type="entry name" value="Ald_DH_N"/>
</dbReference>
<dbReference type="GO" id="GO:0005737">
    <property type="term" value="C:cytoplasm"/>
    <property type="evidence" value="ECO:0007669"/>
    <property type="project" value="TreeGrafter"/>
</dbReference>
<dbReference type="InterPro" id="IPR016163">
    <property type="entry name" value="Ald_DH_C"/>
</dbReference>
<protein>
    <recommendedName>
        <fullName evidence="4">Aldehyde dehydrogenase</fullName>
    </recommendedName>
</protein>
<feature type="active site" evidence="5">
    <location>
        <position position="244"/>
    </location>
</feature>
<dbReference type="Gene3D" id="3.40.605.10">
    <property type="entry name" value="Aldehyde Dehydrogenase, Chain A, domain 1"/>
    <property type="match status" value="1"/>
</dbReference>
<dbReference type="InterPro" id="IPR016160">
    <property type="entry name" value="Ald_DH_CS_CYS"/>
</dbReference>
<dbReference type="InterPro" id="IPR016161">
    <property type="entry name" value="Ald_DH/histidinol_DH"/>
</dbReference>
<evidence type="ECO:0000256" key="6">
    <source>
        <dbReference type="PROSITE-ProRule" id="PRU10007"/>
    </source>
</evidence>
<keyword evidence="2 4" id="KW-0560">Oxidoreductase</keyword>
<reference evidence="9" key="1">
    <citation type="journal article" date="2014" name="Int. J. Syst. Evol. Microbiol.">
        <title>Complete genome sequence of Corynebacterium casei LMG S-19264T (=DSM 44701T), isolated from a smear-ripened cheese.</title>
        <authorList>
            <consortium name="US DOE Joint Genome Institute (JGI-PGF)"/>
            <person name="Walter F."/>
            <person name="Albersmeier A."/>
            <person name="Kalinowski J."/>
            <person name="Ruckert C."/>
        </authorList>
    </citation>
    <scope>NUCLEOTIDE SEQUENCE</scope>
    <source>
        <strain evidence="9">CGMCC 1.12924</strain>
    </source>
</reference>
<dbReference type="PANTHER" id="PTHR43570:SF16">
    <property type="entry name" value="ALDEHYDE DEHYDROGENASE TYPE III, ISOFORM Q"/>
    <property type="match status" value="1"/>
</dbReference>
<keyword evidence="10" id="KW-1185">Reference proteome</keyword>
<comment type="caution">
    <text evidence="9">The sequence shown here is derived from an EMBL/GenBank/DDBJ whole genome shotgun (WGS) entry which is preliminary data.</text>
</comment>
<reference evidence="9" key="2">
    <citation type="submission" date="2020-09" db="EMBL/GenBank/DDBJ databases">
        <authorList>
            <person name="Sun Q."/>
            <person name="Zhou Y."/>
        </authorList>
    </citation>
    <scope>NUCLEOTIDE SEQUENCE</scope>
    <source>
        <strain evidence="9">CGMCC 1.12924</strain>
    </source>
</reference>
<dbReference type="PROSITE" id="PS00070">
    <property type="entry name" value="ALDEHYDE_DEHYDR_CYS"/>
    <property type="match status" value="1"/>
</dbReference>
<comment type="similarity">
    <text evidence="1 4 7">Belongs to the aldehyde dehydrogenase family.</text>
</comment>
<dbReference type="FunFam" id="3.40.309.10:FF:000003">
    <property type="entry name" value="Aldehyde dehydrogenase"/>
    <property type="match status" value="1"/>
</dbReference>
<dbReference type="PROSITE" id="PS00687">
    <property type="entry name" value="ALDEHYDE_DEHYDR_GLU"/>
    <property type="match status" value="1"/>
</dbReference>
<dbReference type="RefSeq" id="WP_188442261.1">
    <property type="nucleotide sequence ID" value="NZ_BMGK01000008.1"/>
</dbReference>
<sequence length="455" mass="51717">MQSIPEILKQHHQFFQTGKTKDVSFRKQNLKKLLLLIQKKEHKIWDALYKDFKKPKFESAATETLVVIKELKLTIKNIDRWAKPLKVKSSLLNFPSKDFIYKEPFGTALIIAPWNYPFQLVLAPLIGALAAGNTAVIKPSEHAPHTAAIVEELILAAFKENYVKVVQGGVEISKELLYHKWDYVFFTGSVPVGRIVARAISEHLTPFTLELGGKNPTIVDSSAKIKQAAKRIVFGKFINAGQTCIAPDYVLIHENVKNEFLTALKIELTGFYGTNPKSSKDFARIINRKQFERLIDLIEKEKVIIGGKFDEDDLFIAPTVILNPSLQSELMQEEIFGPILPVLVYQTEQDIDTILRKFPNPLSLYVFTQKKDFAEKIIKKYSFGGGTINDTLVHFINDKLPFGGVGNSGMGAYHGKHSFETFSHHKSITKRATWIDLPLRYAPYKNKLKWIKKIF</sequence>
<dbReference type="Proteomes" id="UP000652231">
    <property type="component" value="Unassembled WGS sequence"/>
</dbReference>
<evidence type="ECO:0000313" key="9">
    <source>
        <dbReference type="EMBL" id="GGD97145.1"/>
    </source>
</evidence>
<dbReference type="GO" id="GO:0004029">
    <property type="term" value="F:aldehyde dehydrogenase (NAD+) activity"/>
    <property type="evidence" value="ECO:0007669"/>
    <property type="project" value="TreeGrafter"/>
</dbReference>
<dbReference type="InterPro" id="IPR012394">
    <property type="entry name" value="Aldehyde_DH_NAD(P)"/>
</dbReference>
<gene>
    <name evidence="9" type="primary">aldH</name>
    <name evidence="9" type="ORF">GCM10011312_20860</name>
</gene>
<evidence type="ECO:0000256" key="2">
    <source>
        <dbReference type="ARBA" id="ARBA00023002"/>
    </source>
</evidence>
<dbReference type="SUPFAM" id="SSF53720">
    <property type="entry name" value="ALDH-like"/>
    <property type="match status" value="1"/>
</dbReference>
<proteinExistence type="inferred from homology"/>
<dbReference type="Pfam" id="PF00171">
    <property type="entry name" value="Aldedh"/>
    <property type="match status" value="1"/>
</dbReference>
<evidence type="ECO:0000256" key="5">
    <source>
        <dbReference type="PIRSR" id="PIRSR036492-1"/>
    </source>
</evidence>
<evidence type="ECO:0000256" key="4">
    <source>
        <dbReference type="PIRNR" id="PIRNR036492"/>
    </source>
</evidence>
<dbReference type="InterPro" id="IPR015590">
    <property type="entry name" value="Aldehyde_DH_dom"/>
</dbReference>
<feature type="domain" description="Aldehyde dehydrogenase" evidence="8">
    <location>
        <begin position="12"/>
        <end position="428"/>
    </location>
</feature>
<name>A0A8J2YAC9_9FLAO</name>
<organism evidence="9 10">
    <name type="scientific">Planktosalinus lacus</name>
    <dbReference type="NCBI Taxonomy" id="1526573"/>
    <lineage>
        <taxon>Bacteria</taxon>
        <taxon>Pseudomonadati</taxon>
        <taxon>Bacteroidota</taxon>
        <taxon>Flavobacteriia</taxon>
        <taxon>Flavobacteriales</taxon>
        <taxon>Flavobacteriaceae</taxon>
        <taxon>Planktosalinus</taxon>
    </lineage>
</organism>
<dbReference type="AlphaFoldDB" id="A0A8J2YAC9"/>
<accession>A0A8J2YAC9</accession>
<evidence type="ECO:0000259" key="8">
    <source>
        <dbReference type="Pfam" id="PF00171"/>
    </source>
</evidence>